<proteinExistence type="predicted"/>
<dbReference type="AlphaFoldDB" id="A0A3L8SQ95"/>
<evidence type="ECO:0000256" key="1">
    <source>
        <dbReference type="SAM" id="MobiDB-lite"/>
    </source>
</evidence>
<dbReference type="Proteomes" id="UP000276834">
    <property type="component" value="Unassembled WGS sequence"/>
</dbReference>
<reference evidence="2 3" key="1">
    <citation type="journal article" date="2018" name="Proc. R. Soc. B">
        <title>A non-coding region near Follistatin controls head colour polymorphism in the Gouldian finch.</title>
        <authorList>
            <person name="Toomey M.B."/>
            <person name="Marques C.I."/>
            <person name="Andrade P."/>
            <person name="Araujo P.M."/>
            <person name="Sabatino S."/>
            <person name="Gazda M.A."/>
            <person name="Afonso S."/>
            <person name="Lopes R.J."/>
            <person name="Corbo J.C."/>
            <person name="Carneiro M."/>
        </authorList>
    </citation>
    <scope>NUCLEOTIDE SEQUENCE [LARGE SCALE GENOMIC DNA]</scope>
    <source>
        <strain evidence="2">Red01</strain>
        <tissue evidence="2">Muscle</tissue>
    </source>
</reference>
<feature type="region of interest" description="Disordered" evidence="1">
    <location>
        <begin position="117"/>
        <end position="136"/>
    </location>
</feature>
<gene>
    <name evidence="2" type="ORF">DV515_00004746</name>
</gene>
<accession>A0A3L8SQ95</accession>
<protein>
    <submittedName>
        <fullName evidence="2">Uncharacterized protein</fullName>
    </submittedName>
</protein>
<keyword evidence="3" id="KW-1185">Reference proteome</keyword>
<feature type="non-terminal residue" evidence="2">
    <location>
        <position position="136"/>
    </location>
</feature>
<organism evidence="2 3">
    <name type="scientific">Chloebia gouldiae</name>
    <name type="common">Gouldian finch</name>
    <name type="synonym">Erythrura gouldiae</name>
    <dbReference type="NCBI Taxonomy" id="44316"/>
    <lineage>
        <taxon>Eukaryota</taxon>
        <taxon>Metazoa</taxon>
        <taxon>Chordata</taxon>
        <taxon>Craniata</taxon>
        <taxon>Vertebrata</taxon>
        <taxon>Euteleostomi</taxon>
        <taxon>Archelosauria</taxon>
        <taxon>Archosauria</taxon>
        <taxon>Dinosauria</taxon>
        <taxon>Saurischia</taxon>
        <taxon>Theropoda</taxon>
        <taxon>Coelurosauria</taxon>
        <taxon>Aves</taxon>
        <taxon>Neognathae</taxon>
        <taxon>Neoaves</taxon>
        <taxon>Telluraves</taxon>
        <taxon>Australaves</taxon>
        <taxon>Passeriformes</taxon>
        <taxon>Passeroidea</taxon>
        <taxon>Passeridae</taxon>
        <taxon>Chloebia</taxon>
    </lineage>
</organism>
<comment type="caution">
    <text evidence="2">The sequence shown here is derived from an EMBL/GenBank/DDBJ whole genome shotgun (WGS) entry which is preliminary data.</text>
</comment>
<name>A0A3L8SQ95_CHLGU</name>
<evidence type="ECO:0000313" key="2">
    <source>
        <dbReference type="EMBL" id="RLW05793.1"/>
    </source>
</evidence>
<feature type="compositionally biased region" description="Basic residues" evidence="1">
    <location>
        <begin position="127"/>
        <end position="136"/>
    </location>
</feature>
<evidence type="ECO:0000313" key="3">
    <source>
        <dbReference type="Proteomes" id="UP000276834"/>
    </source>
</evidence>
<dbReference type="EMBL" id="QUSF01000010">
    <property type="protein sequence ID" value="RLW05793.1"/>
    <property type="molecule type" value="Genomic_DNA"/>
</dbReference>
<sequence length="136" mass="15334">MGWEWDGTGWNAVIPRRYGPTAALGRDPGVSLRTGNGPEERGHRFCVLELRGSNSSRLNPSSLSTRMRTLTKYFQEELTEFHPTTPSVLLYIILFPGRPANNARILKNISYSRRYNPLKGGGDGREKKKTTTLKIQ</sequence>